<accession>A0AAV8XFR7</accession>
<sequence length="202" mass="23441">MILTVLLNKIKSFILIFVNLFRRALCCLRGRRRSSCDSVPLTHVISNGEEAKGDFQNWGDWEDTGANSKPKTVHDHIELYRKQAQVARQGQESPDPEEQLNFFEDMTPKITKQTKILINTNQGESGNSLNRLNFVEDSVNAVPTTELREWEETSGWEGETLDYDAQKVLREKKRQERERKAWEQQQKRQEKMSRSLGSKLST</sequence>
<comment type="caution">
    <text evidence="2">The sequence shown here is derived from an EMBL/GenBank/DDBJ whole genome shotgun (WGS) entry which is preliminary data.</text>
</comment>
<dbReference type="InterPro" id="IPR017025">
    <property type="entry name" value="Cancer-assoc_antigen_RCAS1"/>
</dbReference>
<evidence type="ECO:0000313" key="2">
    <source>
        <dbReference type="EMBL" id="KAJ8937373.1"/>
    </source>
</evidence>
<reference evidence="2" key="1">
    <citation type="journal article" date="2023" name="Insect Mol. Biol.">
        <title>Genome sequencing provides insights into the evolution of gene families encoding plant cell wall-degrading enzymes in longhorned beetles.</title>
        <authorList>
            <person name="Shin N.R."/>
            <person name="Okamura Y."/>
            <person name="Kirsch R."/>
            <person name="Pauchet Y."/>
        </authorList>
    </citation>
    <scope>NUCLEOTIDE SEQUENCE</scope>
    <source>
        <strain evidence="2">RBIC_L_NR</strain>
    </source>
</reference>
<evidence type="ECO:0000256" key="1">
    <source>
        <dbReference type="SAM" id="MobiDB-lite"/>
    </source>
</evidence>
<feature type="region of interest" description="Disordered" evidence="1">
    <location>
        <begin position="172"/>
        <end position="202"/>
    </location>
</feature>
<gene>
    <name evidence="2" type="ORF">NQ314_011921</name>
</gene>
<evidence type="ECO:0008006" key="4">
    <source>
        <dbReference type="Google" id="ProtNLM"/>
    </source>
</evidence>
<dbReference type="GO" id="GO:0030141">
    <property type="term" value="C:secretory granule"/>
    <property type="evidence" value="ECO:0007669"/>
    <property type="project" value="TreeGrafter"/>
</dbReference>
<dbReference type="AlphaFoldDB" id="A0AAV8XFR7"/>
<organism evidence="2 3">
    <name type="scientific">Rhamnusium bicolor</name>
    <dbReference type="NCBI Taxonomy" id="1586634"/>
    <lineage>
        <taxon>Eukaryota</taxon>
        <taxon>Metazoa</taxon>
        <taxon>Ecdysozoa</taxon>
        <taxon>Arthropoda</taxon>
        <taxon>Hexapoda</taxon>
        <taxon>Insecta</taxon>
        <taxon>Pterygota</taxon>
        <taxon>Neoptera</taxon>
        <taxon>Endopterygota</taxon>
        <taxon>Coleoptera</taxon>
        <taxon>Polyphaga</taxon>
        <taxon>Cucujiformia</taxon>
        <taxon>Chrysomeloidea</taxon>
        <taxon>Cerambycidae</taxon>
        <taxon>Lepturinae</taxon>
        <taxon>Rhagiini</taxon>
        <taxon>Rhamnusium</taxon>
    </lineage>
</organism>
<dbReference type="PANTHER" id="PTHR15208">
    <property type="entry name" value="RECEPTOR-BINDING CANCER ANTIGEN EXPRESSED ON SISO CELLS CANCER ASSOCIATED SURFACE ANTIGEN RCAS1 ESTROGEN RECEPTOR-BINDING FRAGMENT- ASSOCIATED GENE 9 PROTEIN"/>
    <property type="match status" value="1"/>
</dbReference>
<dbReference type="EMBL" id="JANEYF010003320">
    <property type="protein sequence ID" value="KAJ8937373.1"/>
    <property type="molecule type" value="Genomic_DNA"/>
</dbReference>
<evidence type="ECO:0000313" key="3">
    <source>
        <dbReference type="Proteomes" id="UP001162156"/>
    </source>
</evidence>
<dbReference type="PANTHER" id="PTHR15208:SF2">
    <property type="entry name" value="RECEPTOR-BINDING CANCER ANTIGEN EXPRESSED ON SISO CELLS"/>
    <property type="match status" value="1"/>
</dbReference>
<feature type="compositionally biased region" description="Basic and acidic residues" evidence="1">
    <location>
        <begin position="172"/>
        <end position="193"/>
    </location>
</feature>
<name>A0AAV8XFR7_9CUCU</name>
<keyword evidence="3" id="KW-1185">Reference proteome</keyword>
<protein>
    <recommendedName>
        <fullName evidence="4">Receptor-binding cancer antigen expressed on SiSo cells</fullName>
    </recommendedName>
</protein>
<dbReference type="PIRSF" id="PIRSF034247">
    <property type="entry name" value="RCAS1"/>
    <property type="match status" value="1"/>
</dbReference>
<proteinExistence type="predicted"/>
<dbReference type="Proteomes" id="UP001162156">
    <property type="component" value="Unassembled WGS sequence"/>
</dbReference>